<keyword evidence="13" id="KW-0963">Cytoplasm</keyword>
<feature type="zinc finger region" description="C4-type" evidence="13">
    <location>
        <begin position="33"/>
        <end position="55"/>
    </location>
</feature>
<dbReference type="InterPro" id="IPR041010">
    <property type="entry name" value="Znf-ACC"/>
</dbReference>
<dbReference type="PANTHER" id="PTHR42995">
    <property type="entry name" value="ACETYL-COENZYME A CARBOXYLASE CARBOXYL TRANSFERASE SUBUNIT BETA, CHLOROPLASTIC"/>
    <property type="match status" value="1"/>
</dbReference>
<comment type="cofactor">
    <cofactor evidence="13">
        <name>Zn(2+)</name>
        <dbReference type="ChEBI" id="CHEBI:29105"/>
    </cofactor>
    <text evidence="13">Binds 1 zinc ion per subunit.</text>
</comment>
<evidence type="ECO:0000256" key="8">
    <source>
        <dbReference type="ARBA" id="ARBA00022833"/>
    </source>
</evidence>
<protein>
    <recommendedName>
        <fullName evidence="13">Acetyl-coenzyme A carboxylase carboxyl transferase subunit beta</fullName>
        <shortName evidence="13">ACCase subunit beta</shortName>
        <shortName evidence="13">Acetyl-CoA carboxylase carboxyltransferase subunit beta</shortName>
        <ecNumber evidence="13">2.1.3.15</ecNumber>
    </recommendedName>
</protein>
<keyword evidence="10 13" id="KW-0443">Lipid metabolism</keyword>
<sequence>MPSNGWFGRRSQFTQARASHGAAAIPDGVATKCVKCGEIIFTSDFEKNLKVCTHCGFHHKLSADERIRFTVDEGSFAPLHENLRSVDPLRFPEYQSKLDKGIKATGMHDGVRVGVAAVQGVPIVLAVADFSFMAASMGSVAGEKIVRALEEGAARRAPVVIFTASGGARMQEGLLSLMQMAKTSAAAARLAAANIPYVVVMTDATMAGVLASYASLGDITLAEPGALIGFAGARVSAQASTAKPPADYQTAEWQMAHGQIDQIVARKDLPDTLASLLQMLGFAPETTLDDLASAALVDADEEIAAIG</sequence>
<evidence type="ECO:0000256" key="3">
    <source>
        <dbReference type="ARBA" id="ARBA00022679"/>
    </source>
</evidence>
<dbReference type="GO" id="GO:0016743">
    <property type="term" value="F:carboxyl- or carbamoyltransferase activity"/>
    <property type="evidence" value="ECO:0007669"/>
    <property type="project" value="UniProtKB-UniRule"/>
</dbReference>
<evidence type="ECO:0000256" key="9">
    <source>
        <dbReference type="ARBA" id="ARBA00022840"/>
    </source>
</evidence>
<evidence type="ECO:0000313" key="14">
    <source>
        <dbReference type="EMBL" id="BDI30933.1"/>
    </source>
</evidence>
<dbReference type="PANTHER" id="PTHR42995:SF5">
    <property type="entry name" value="ACETYL-COENZYME A CARBOXYLASE CARBOXYL TRANSFERASE SUBUNIT BETA, CHLOROPLASTIC"/>
    <property type="match status" value="1"/>
</dbReference>
<dbReference type="InterPro" id="IPR029045">
    <property type="entry name" value="ClpP/crotonase-like_dom_sf"/>
</dbReference>
<dbReference type="InterPro" id="IPR000438">
    <property type="entry name" value="Acetyl_CoA_COase_Trfase_b_su"/>
</dbReference>
<dbReference type="FunCoup" id="A0A402CSX8">
    <property type="interactions" value="280"/>
</dbReference>
<evidence type="ECO:0000313" key="15">
    <source>
        <dbReference type="Proteomes" id="UP000287394"/>
    </source>
</evidence>
<dbReference type="GO" id="GO:0006633">
    <property type="term" value="P:fatty acid biosynthetic process"/>
    <property type="evidence" value="ECO:0007669"/>
    <property type="project" value="UniProtKB-KW"/>
</dbReference>
<dbReference type="InterPro" id="IPR034733">
    <property type="entry name" value="AcCoA_carboxyl_beta"/>
</dbReference>
<dbReference type="Gene3D" id="3.90.226.10">
    <property type="entry name" value="2-enoyl-CoA Hydratase, Chain A, domain 1"/>
    <property type="match status" value="1"/>
</dbReference>
<keyword evidence="4 13" id="KW-0479">Metal-binding</keyword>
<keyword evidence="8 13" id="KW-0862">Zinc</keyword>
<evidence type="ECO:0000256" key="11">
    <source>
        <dbReference type="ARBA" id="ARBA00023160"/>
    </source>
</evidence>
<comment type="similarity">
    <text evidence="13">Belongs to the AccD/PCCB family.</text>
</comment>
<dbReference type="Proteomes" id="UP000287394">
    <property type="component" value="Chromosome"/>
</dbReference>
<dbReference type="EC" id="2.1.3.15" evidence="13"/>
<feature type="binding site" evidence="13">
    <location>
        <position position="55"/>
    </location>
    <ligand>
        <name>Zn(2+)</name>
        <dbReference type="ChEBI" id="CHEBI:29105"/>
    </ligand>
</feature>
<dbReference type="GO" id="GO:2001295">
    <property type="term" value="P:malonyl-CoA biosynthetic process"/>
    <property type="evidence" value="ECO:0007669"/>
    <property type="project" value="UniProtKB-UniRule"/>
</dbReference>
<evidence type="ECO:0000256" key="6">
    <source>
        <dbReference type="ARBA" id="ARBA00022771"/>
    </source>
</evidence>
<comment type="catalytic activity">
    <reaction evidence="13">
        <text>N(6)-carboxybiotinyl-L-lysyl-[protein] + acetyl-CoA = N(6)-biotinyl-L-lysyl-[protein] + malonyl-CoA</text>
        <dbReference type="Rhea" id="RHEA:54728"/>
        <dbReference type="Rhea" id="RHEA-COMP:10505"/>
        <dbReference type="Rhea" id="RHEA-COMP:10506"/>
        <dbReference type="ChEBI" id="CHEBI:57288"/>
        <dbReference type="ChEBI" id="CHEBI:57384"/>
        <dbReference type="ChEBI" id="CHEBI:83144"/>
        <dbReference type="ChEBI" id="CHEBI:83145"/>
        <dbReference type="EC" id="2.1.3.15"/>
    </reaction>
</comment>
<name>A0A402CSX8_9BACT</name>
<dbReference type="OrthoDB" id="9772975at2"/>
<dbReference type="KEGG" id="ccot:CCAX7_29840"/>
<dbReference type="NCBIfam" id="TIGR00515">
    <property type="entry name" value="accD"/>
    <property type="match status" value="1"/>
</dbReference>
<evidence type="ECO:0000256" key="10">
    <source>
        <dbReference type="ARBA" id="ARBA00023098"/>
    </source>
</evidence>
<keyword evidence="2 13" id="KW-0444">Lipid biosynthesis</keyword>
<proteinExistence type="inferred from homology"/>
<comment type="pathway">
    <text evidence="13">Lipid metabolism; malonyl-CoA biosynthesis; malonyl-CoA from acetyl-CoA: step 1/1.</text>
</comment>
<keyword evidence="6 13" id="KW-0863">Zinc-finger</keyword>
<accession>A0A402CSX8</accession>
<dbReference type="GO" id="GO:0003989">
    <property type="term" value="F:acetyl-CoA carboxylase activity"/>
    <property type="evidence" value="ECO:0007669"/>
    <property type="project" value="InterPro"/>
</dbReference>
<dbReference type="GO" id="GO:0005524">
    <property type="term" value="F:ATP binding"/>
    <property type="evidence" value="ECO:0007669"/>
    <property type="project" value="UniProtKB-KW"/>
</dbReference>
<keyword evidence="9 13" id="KW-0067">ATP-binding</keyword>
<evidence type="ECO:0000256" key="12">
    <source>
        <dbReference type="ARBA" id="ARBA00025280"/>
    </source>
</evidence>
<keyword evidence="11 13" id="KW-0275">Fatty acid biosynthesis</keyword>
<dbReference type="HAMAP" id="MF_01395">
    <property type="entry name" value="AcetylCoA_CT_beta"/>
    <property type="match status" value="1"/>
</dbReference>
<dbReference type="AlphaFoldDB" id="A0A402CSX8"/>
<keyword evidence="5 13" id="KW-0547">Nucleotide-binding</keyword>
<dbReference type="RefSeq" id="WP_119320784.1">
    <property type="nucleotide sequence ID" value="NZ_AP025739.1"/>
</dbReference>
<feature type="binding site" evidence="13">
    <location>
        <position position="33"/>
    </location>
    <ligand>
        <name>Zn(2+)</name>
        <dbReference type="ChEBI" id="CHEBI:29105"/>
    </ligand>
</feature>
<comment type="subunit">
    <text evidence="13">Acetyl-CoA carboxylase is a heterohexamer composed of biotin carboxyl carrier protein (AccB), biotin carboxylase (AccC) and two subunits each of ACCase subunit alpha (AccA) and ACCase subunit beta (AccD).</text>
</comment>
<evidence type="ECO:0000256" key="7">
    <source>
        <dbReference type="ARBA" id="ARBA00022832"/>
    </source>
</evidence>
<dbReference type="InterPro" id="IPR011762">
    <property type="entry name" value="COA_CT_N"/>
</dbReference>
<comment type="subcellular location">
    <subcellularLocation>
        <location evidence="1 13">Cytoplasm</location>
    </subcellularLocation>
</comment>
<evidence type="ECO:0000256" key="13">
    <source>
        <dbReference type="HAMAP-Rule" id="MF_01395"/>
    </source>
</evidence>
<gene>
    <name evidence="13 14" type="primary">accD</name>
    <name evidence="14" type="ORF">CCAX7_29840</name>
</gene>
<dbReference type="GO" id="GO:0009317">
    <property type="term" value="C:acetyl-CoA carboxylase complex"/>
    <property type="evidence" value="ECO:0007669"/>
    <property type="project" value="InterPro"/>
</dbReference>
<keyword evidence="3 13" id="KW-0808">Transferase</keyword>
<feature type="binding site" evidence="13">
    <location>
        <position position="36"/>
    </location>
    <ligand>
        <name>Zn(2+)</name>
        <dbReference type="ChEBI" id="CHEBI:29105"/>
    </ligand>
</feature>
<comment type="function">
    <text evidence="12 13">Component of the acetyl coenzyme A carboxylase (ACC) complex. Biotin carboxylase (BC) catalyzes the carboxylation of biotin on its carrier protein (BCCP) and then the CO(2) group is transferred by the transcarboxylase to acetyl-CoA to form malonyl-CoA.</text>
</comment>
<dbReference type="Pfam" id="PF01039">
    <property type="entry name" value="Carboxyl_trans"/>
    <property type="match status" value="1"/>
</dbReference>
<organism evidence="14 15">
    <name type="scientific">Capsulimonas corticalis</name>
    <dbReference type="NCBI Taxonomy" id="2219043"/>
    <lineage>
        <taxon>Bacteria</taxon>
        <taxon>Bacillati</taxon>
        <taxon>Armatimonadota</taxon>
        <taxon>Armatimonadia</taxon>
        <taxon>Capsulimonadales</taxon>
        <taxon>Capsulimonadaceae</taxon>
        <taxon>Capsulimonas</taxon>
    </lineage>
</organism>
<dbReference type="SUPFAM" id="SSF52096">
    <property type="entry name" value="ClpP/crotonase"/>
    <property type="match status" value="1"/>
</dbReference>
<keyword evidence="7 13" id="KW-0276">Fatty acid metabolism</keyword>
<keyword evidence="15" id="KW-1185">Reference proteome</keyword>
<dbReference type="GO" id="GO:0008270">
    <property type="term" value="F:zinc ion binding"/>
    <property type="evidence" value="ECO:0007669"/>
    <property type="project" value="UniProtKB-UniRule"/>
</dbReference>
<dbReference type="EMBL" id="AP025739">
    <property type="protein sequence ID" value="BDI30933.1"/>
    <property type="molecule type" value="Genomic_DNA"/>
</dbReference>
<reference evidence="14 15" key="1">
    <citation type="journal article" date="2019" name="Int. J. Syst. Evol. Microbiol.">
        <title>Capsulimonas corticalis gen. nov., sp. nov., an aerobic capsulated bacterium, of a novel bacterial order, Capsulimonadales ord. nov., of the class Armatimonadia of the phylum Armatimonadetes.</title>
        <authorList>
            <person name="Li J."/>
            <person name="Kudo C."/>
            <person name="Tonouchi A."/>
        </authorList>
    </citation>
    <scope>NUCLEOTIDE SEQUENCE [LARGE SCALE GENOMIC DNA]</scope>
    <source>
        <strain evidence="14 15">AX-7</strain>
    </source>
</reference>
<evidence type="ECO:0000256" key="5">
    <source>
        <dbReference type="ARBA" id="ARBA00022741"/>
    </source>
</evidence>
<evidence type="ECO:0000256" key="4">
    <source>
        <dbReference type="ARBA" id="ARBA00022723"/>
    </source>
</evidence>
<dbReference type="Pfam" id="PF17848">
    <property type="entry name" value="Zn_ribbon_ACC"/>
    <property type="match status" value="1"/>
</dbReference>
<dbReference type="PROSITE" id="PS50980">
    <property type="entry name" value="COA_CT_NTER"/>
    <property type="match status" value="1"/>
</dbReference>
<evidence type="ECO:0000256" key="2">
    <source>
        <dbReference type="ARBA" id="ARBA00022516"/>
    </source>
</evidence>
<evidence type="ECO:0000256" key="1">
    <source>
        <dbReference type="ARBA" id="ARBA00004496"/>
    </source>
</evidence>
<dbReference type="PRINTS" id="PR01070">
    <property type="entry name" value="ACCCTRFRASEB"/>
</dbReference>
<feature type="binding site" evidence="13">
    <location>
        <position position="52"/>
    </location>
    <ligand>
        <name>Zn(2+)</name>
        <dbReference type="ChEBI" id="CHEBI:29105"/>
    </ligand>
</feature>